<dbReference type="Proteomes" id="UP001177140">
    <property type="component" value="Unassembled WGS sequence"/>
</dbReference>
<keyword evidence="2" id="KW-1185">Reference proteome</keyword>
<protein>
    <submittedName>
        <fullName evidence="1">Uncharacterized protein</fullName>
    </submittedName>
</protein>
<dbReference type="AlphaFoldDB" id="A0AA42B118"/>
<organism evidence="1 2">
    <name type="scientific">Papaver nudicaule</name>
    <name type="common">Iceland poppy</name>
    <dbReference type="NCBI Taxonomy" id="74823"/>
    <lineage>
        <taxon>Eukaryota</taxon>
        <taxon>Viridiplantae</taxon>
        <taxon>Streptophyta</taxon>
        <taxon>Embryophyta</taxon>
        <taxon>Tracheophyta</taxon>
        <taxon>Spermatophyta</taxon>
        <taxon>Magnoliopsida</taxon>
        <taxon>Ranunculales</taxon>
        <taxon>Papaveraceae</taxon>
        <taxon>Papaveroideae</taxon>
        <taxon>Papaver</taxon>
    </lineage>
</organism>
<evidence type="ECO:0000313" key="1">
    <source>
        <dbReference type="EMBL" id="MCL7046411.1"/>
    </source>
</evidence>
<reference evidence="1" key="1">
    <citation type="submission" date="2022-03" db="EMBL/GenBank/DDBJ databases">
        <title>A functionally conserved STORR gene fusion in Papaver species that diverged 16.8 million years ago.</title>
        <authorList>
            <person name="Catania T."/>
        </authorList>
    </citation>
    <scope>NUCLEOTIDE SEQUENCE</scope>
    <source>
        <strain evidence="1">S-191538</strain>
    </source>
</reference>
<comment type="caution">
    <text evidence="1">The sequence shown here is derived from an EMBL/GenBank/DDBJ whole genome shotgun (WGS) entry which is preliminary data.</text>
</comment>
<dbReference type="EMBL" id="JAJJMA010280954">
    <property type="protein sequence ID" value="MCL7046411.1"/>
    <property type="molecule type" value="Genomic_DNA"/>
</dbReference>
<sequence length="166" mass="18714">MVAEISNRANHVAKNSPVFARILLGKISDVSHIHKLIYQLASVTGFILEVSQHPFPKDKHPNNPNYTPITKTIDVEEPINDPDSKKIKVGIVGHDIVVVGWVIFFPNYPAFLAKQDFHVDNLFVREFYREMVWKDVVISSGSSGCEVGVLPRRVDLFEMESEGSQI</sequence>
<evidence type="ECO:0000313" key="2">
    <source>
        <dbReference type="Proteomes" id="UP001177140"/>
    </source>
</evidence>
<accession>A0AA42B118</accession>
<gene>
    <name evidence="1" type="ORF">MKW94_011150</name>
</gene>
<proteinExistence type="predicted"/>
<name>A0AA42B118_PAPNU</name>
<dbReference type="Gene3D" id="3.40.630.30">
    <property type="match status" value="1"/>
</dbReference>